<dbReference type="AlphaFoldDB" id="A0A9J2PJM3"/>
<dbReference type="Proteomes" id="UP000036681">
    <property type="component" value="Unplaced"/>
</dbReference>
<name>A0A9J2PJM3_ASCLU</name>
<evidence type="ECO:0000313" key="1">
    <source>
        <dbReference type="Proteomes" id="UP000036681"/>
    </source>
</evidence>
<evidence type="ECO:0000313" key="2">
    <source>
        <dbReference type="WBParaSite" id="ALUE_0000978601-mRNA-1"/>
    </source>
</evidence>
<dbReference type="WBParaSite" id="ALUE_0000978601-mRNA-1">
    <property type="protein sequence ID" value="ALUE_0000978601-mRNA-1"/>
    <property type="gene ID" value="ALUE_0000978601"/>
</dbReference>
<organism evidence="1 2">
    <name type="scientific">Ascaris lumbricoides</name>
    <name type="common">Giant roundworm</name>
    <dbReference type="NCBI Taxonomy" id="6252"/>
    <lineage>
        <taxon>Eukaryota</taxon>
        <taxon>Metazoa</taxon>
        <taxon>Ecdysozoa</taxon>
        <taxon>Nematoda</taxon>
        <taxon>Chromadorea</taxon>
        <taxon>Rhabditida</taxon>
        <taxon>Spirurina</taxon>
        <taxon>Ascaridomorpha</taxon>
        <taxon>Ascaridoidea</taxon>
        <taxon>Ascarididae</taxon>
        <taxon>Ascaris</taxon>
    </lineage>
</organism>
<sequence length="59" mass="6744">MWLNRSFGNCSFERMFSNVRDAGCCLMEMTAANLRKQTTDQEDCMVKSQGSVSLPMEEK</sequence>
<proteinExistence type="predicted"/>
<keyword evidence="1" id="KW-1185">Reference proteome</keyword>
<accession>A0A9J2PJM3</accession>
<protein>
    <submittedName>
        <fullName evidence="2">Uncharacterized protein</fullName>
    </submittedName>
</protein>
<reference evidence="2" key="1">
    <citation type="submission" date="2023-03" db="UniProtKB">
        <authorList>
            <consortium name="WormBaseParasite"/>
        </authorList>
    </citation>
    <scope>IDENTIFICATION</scope>
</reference>